<organism evidence="1 2">
    <name type="scientific">Acrocarpospora pleiomorpha</name>
    <dbReference type="NCBI Taxonomy" id="90975"/>
    <lineage>
        <taxon>Bacteria</taxon>
        <taxon>Bacillati</taxon>
        <taxon>Actinomycetota</taxon>
        <taxon>Actinomycetes</taxon>
        <taxon>Streptosporangiales</taxon>
        <taxon>Streptosporangiaceae</taxon>
        <taxon>Acrocarpospora</taxon>
    </lineage>
</organism>
<protein>
    <submittedName>
        <fullName evidence="1">Sarcosine oxidase subunit gamma</fullName>
    </submittedName>
</protein>
<evidence type="ECO:0000313" key="2">
    <source>
        <dbReference type="Proteomes" id="UP000377595"/>
    </source>
</evidence>
<dbReference type="OrthoDB" id="9814782at2"/>
<accession>A0A5M3XJ13</accession>
<dbReference type="EMBL" id="BLAF01000018">
    <property type="protein sequence ID" value="GES20752.1"/>
    <property type="molecule type" value="Genomic_DNA"/>
</dbReference>
<gene>
    <name evidence="1" type="primary">soxG</name>
    <name evidence="1" type="ORF">Aple_036480</name>
</gene>
<dbReference type="Gene3D" id="3.30.1360.120">
    <property type="entry name" value="Probable tRNA modification gtpase trme, domain 1"/>
    <property type="match status" value="1"/>
</dbReference>
<dbReference type="Gene3D" id="3.30.70.1520">
    <property type="entry name" value="Heterotetrameric sarcosine oxidase"/>
    <property type="match status" value="1"/>
</dbReference>
<dbReference type="InterPro" id="IPR027266">
    <property type="entry name" value="TrmE/GcvT-like"/>
</dbReference>
<dbReference type="SUPFAM" id="SSF103025">
    <property type="entry name" value="Folate-binding domain"/>
    <property type="match status" value="1"/>
</dbReference>
<dbReference type="RefSeq" id="WP_155345777.1">
    <property type="nucleotide sequence ID" value="NZ_BAAAHM010000002.1"/>
</dbReference>
<evidence type="ECO:0000313" key="1">
    <source>
        <dbReference type="EMBL" id="GES20752.1"/>
    </source>
</evidence>
<reference evidence="1 2" key="1">
    <citation type="submission" date="2019-10" db="EMBL/GenBank/DDBJ databases">
        <title>Whole genome shotgun sequence of Acrocarpospora pleiomorpha NBRC 16267.</title>
        <authorList>
            <person name="Ichikawa N."/>
            <person name="Kimura A."/>
            <person name="Kitahashi Y."/>
            <person name="Komaki H."/>
            <person name="Oguchi A."/>
        </authorList>
    </citation>
    <scope>NUCLEOTIDE SEQUENCE [LARGE SCALE GENOMIC DNA]</scope>
    <source>
        <strain evidence="1 2">NBRC 16267</strain>
    </source>
</reference>
<sequence>MTADLIIARSPLEEWTSAFARLPAGIALREVPLLTQLSLHLFADGPAAEAVTGVLGTALPTTPCTYLATPDIAVLWMSPREWLVLAPPARPQELARSLRAAVGPEAGAIVDVSAQRTTLDLSGPLASEVLARGCSIDLHPSVSPAGTCAQTLLALARVVLLVRDDTATDFRLLVQSSYAAYVAAWLLDACAEYRDDES</sequence>
<dbReference type="Proteomes" id="UP000377595">
    <property type="component" value="Unassembled WGS sequence"/>
</dbReference>
<keyword evidence="2" id="KW-1185">Reference proteome</keyword>
<dbReference type="Pfam" id="PF04268">
    <property type="entry name" value="SoxG"/>
    <property type="match status" value="1"/>
</dbReference>
<dbReference type="InterPro" id="IPR007375">
    <property type="entry name" value="SoxG"/>
</dbReference>
<dbReference type="AlphaFoldDB" id="A0A5M3XJ13"/>
<proteinExistence type="predicted"/>
<comment type="caution">
    <text evidence="1">The sequence shown here is derived from an EMBL/GenBank/DDBJ whole genome shotgun (WGS) entry which is preliminary data.</text>
</comment>
<name>A0A5M3XJ13_9ACTN</name>